<dbReference type="AlphaFoldDB" id="A0A1C0ZXX3"/>
<dbReference type="Proteomes" id="UP000093309">
    <property type="component" value="Unassembled WGS sequence"/>
</dbReference>
<dbReference type="OrthoDB" id="9816424at2"/>
<dbReference type="CDD" id="cd11579">
    <property type="entry name" value="Glyco_tran_WbsX"/>
    <property type="match status" value="1"/>
</dbReference>
<comment type="caution">
    <text evidence="1">The sequence shown here is derived from an EMBL/GenBank/DDBJ whole genome shotgun (WGS) entry which is preliminary data.</text>
</comment>
<keyword evidence="2" id="KW-1185">Reference proteome</keyword>
<dbReference type="PANTHER" id="PTHR41244">
    <property type="entry name" value="RHAMNAN SYNTHESIS F"/>
    <property type="match status" value="1"/>
</dbReference>
<evidence type="ECO:0008006" key="3">
    <source>
        <dbReference type="Google" id="ProtNLM"/>
    </source>
</evidence>
<dbReference type="RefSeq" id="WP_065854828.1">
    <property type="nucleotide sequence ID" value="NZ_LYPC01000026.1"/>
</dbReference>
<dbReference type="Gene3D" id="3.20.20.80">
    <property type="entry name" value="Glycosidases"/>
    <property type="match status" value="1"/>
</dbReference>
<dbReference type="STRING" id="512399.A8709_21295"/>
<dbReference type="Pfam" id="PF14307">
    <property type="entry name" value="Glyco_tran_WbsX"/>
    <property type="match status" value="1"/>
</dbReference>
<organism evidence="1 2">
    <name type="scientific">Paenibacillus pectinilyticus</name>
    <dbReference type="NCBI Taxonomy" id="512399"/>
    <lineage>
        <taxon>Bacteria</taxon>
        <taxon>Bacillati</taxon>
        <taxon>Bacillota</taxon>
        <taxon>Bacilli</taxon>
        <taxon>Bacillales</taxon>
        <taxon>Paenibacillaceae</taxon>
        <taxon>Paenibacillus</taxon>
    </lineage>
</organism>
<gene>
    <name evidence="1" type="ORF">A8709_21295</name>
</gene>
<dbReference type="EMBL" id="LYPC01000026">
    <property type="protein sequence ID" value="OCT12870.1"/>
    <property type="molecule type" value="Genomic_DNA"/>
</dbReference>
<reference evidence="2" key="1">
    <citation type="submission" date="2016-05" db="EMBL/GenBank/DDBJ databases">
        <title>Paenibacillus oryzae. sp. nov., isolated from the rice root.</title>
        <authorList>
            <person name="Zhang J."/>
            <person name="Zhang X."/>
        </authorList>
    </citation>
    <scope>NUCLEOTIDE SEQUENCE [LARGE SCALE GENOMIC DNA]</scope>
    <source>
        <strain evidence="2">KCTC13222</strain>
    </source>
</reference>
<proteinExistence type="predicted"/>
<name>A0A1C0ZXX3_9BACL</name>
<sequence>MKQTEVAVYYFPNYHPDPLNEQWHGQGWTEWELVKAARPRFQGHEQPKIPIWGYEDESDPAIMAKKIQAAADHGISSFIFDWYWYENGPFLHGALERGFLKALNSEQLKFSLMWANHDWYDIQPAPRNFRNNLAASGKVTEEQFIKATDYMISHYFHLPNYWRVDGGLYFSIYELMNLIEGLGGSYTETKRILQDFRTRVRNAGLGELHLNAIVWGVQNLPGEKAIEDVNGVLEDLGFDSITSYVWIHHNPIPHFPMSDYSMYRELSVKDFERFTNEYDLPYFPNVSMGWDSSPRTIQTDVYDCVGYPYTPILVGNTPEQFEKALSEAKTFMDKGFTKPSIVTINSWNEWTEGSYLEPDTRYGMKYLEAIRNVFGVKSKQHSQSEVV</sequence>
<evidence type="ECO:0000313" key="1">
    <source>
        <dbReference type="EMBL" id="OCT12870.1"/>
    </source>
</evidence>
<evidence type="ECO:0000313" key="2">
    <source>
        <dbReference type="Proteomes" id="UP000093309"/>
    </source>
</evidence>
<protein>
    <recommendedName>
        <fullName evidence="3">Glycosyl transferase</fullName>
    </recommendedName>
</protein>
<accession>A0A1C0ZXX3</accession>
<dbReference type="PANTHER" id="PTHR41244:SF1">
    <property type="entry name" value="GLYCOSYLTRANSFERASE"/>
    <property type="match status" value="1"/>
</dbReference>
<dbReference type="InterPro" id="IPR032719">
    <property type="entry name" value="WbsX"/>
</dbReference>